<keyword evidence="1" id="KW-0472">Membrane</keyword>
<protein>
    <submittedName>
        <fullName evidence="2">Uncharacterized protein</fullName>
    </submittedName>
</protein>
<feature type="transmembrane region" description="Helical" evidence="1">
    <location>
        <begin position="6"/>
        <end position="27"/>
    </location>
</feature>
<accession>A0ABS9XWN3</accession>
<keyword evidence="3" id="KW-1185">Reference proteome</keyword>
<evidence type="ECO:0000313" key="3">
    <source>
        <dbReference type="Proteomes" id="UP001165270"/>
    </source>
</evidence>
<gene>
    <name evidence="2" type="ORF">MQN93_43130</name>
</gene>
<sequence length="107" mass="11770">MSGNTIANLAYLTFIAGLGATLIYLCWERKPSETERAAAAHERVGLPPVDEHDVGPDALRLLQDLDAHLNDYYARLPGLFEEVGPPDPDGIARLMKAVRDEQNKGEK</sequence>
<reference evidence="2" key="1">
    <citation type="submission" date="2022-03" db="EMBL/GenBank/DDBJ databases">
        <title>Streptomyces 7R015 and 7R016 isolated from Barleria lupulina in Thailand.</title>
        <authorList>
            <person name="Kanchanasin P."/>
            <person name="Phongsopitanun W."/>
            <person name="Tanasupawat S."/>
        </authorList>
    </citation>
    <scope>NUCLEOTIDE SEQUENCE</scope>
    <source>
        <strain evidence="2">7R016</strain>
    </source>
</reference>
<evidence type="ECO:0000313" key="2">
    <source>
        <dbReference type="EMBL" id="MCI3246495.1"/>
    </source>
</evidence>
<dbReference type="Proteomes" id="UP001165270">
    <property type="component" value="Unassembled WGS sequence"/>
</dbReference>
<evidence type="ECO:0000256" key="1">
    <source>
        <dbReference type="SAM" id="Phobius"/>
    </source>
</evidence>
<organism evidence="2 3">
    <name type="scientific">Streptomyces spinosisporus</name>
    <dbReference type="NCBI Taxonomy" id="2927582"/>
    <lineage>
        <taxon>Bacteria</taxon>
        <taxon>Bacillati</taxon>
        <taxon>Actinomycetota</taxon>
        <taxon>Actinomycetes</taxon>
        <taxon>Kitasatosporales</taxon>
        <taxon>Streptomycetaceae</taxon>
        <taxon>Streptomyces</taxon>
    </lineage>
</organism>
<comment type="caution">
    <text evidence="2">The sequence shown here is derived from an EMBL/GenBank/DDBJ whole genome shotgun (WGS) entry which is preliminary data.</text>
</comment>
<proteinExistence type="predicted"/>
<dbReference type="RefSeq" id="WP_242713827.1">
    <property type="nucleotide sequence ID" value="NZ_JALDAX010000038.1"/>
</dbReference>
<keyword evidence="1" id="KW-0812">Transmembrane</keyword>
<dbReference type="EMBL" id="JALDAX010000038">
    <property type="protein sequence ID" value="MCI3246495.1"/>
    <property type="molecule type" value="Genomic_DNA"/>
</dbReference>
<keyword evidence="1" id="KW-1133">Transmembrane helix</keyword>
<name>A0ABS9XWN3_9ACTN</name>